<dbReference type="PROSITE" id="PS00282">
    <property type="entry name" value="KAZAL_1"/>
    <property type="match status" value="1"/>
</dbReference>
<dbReference type="InterPro" id="IPR056979">
    <property type="entry name" value="FZ_RECK"/>
</dbReference>
<dbReference type="GO" id="GO:0005886">
    <property type="term" value="C:plasma membrane"/>
    <property type="evidence" value="ECO:0000318"/>
    <property type="project" value="GO_Central"/>
</dbReference>
<evidence type="ECO:0000313" key="2">
    <source>
        <dbReference type="EMBL" id="KYB25704.1"/>
    </source>
</evidence>
<dbReference type="FunCoup" id="A0A139WCS2">
    <property type="interactions" value="386"/>
</dbReference>
<dbReference type="InParanoid" id="A0A139WCS2"/>
<name>A0A139WCS2_TRICA</name>
<reference evidence="2 3" key="1">
    <citation type="journal article" date="2008" name="Nature">
        <title>The genome of the model beetle and pest Tribolium castaneum.</title>
        <authorList>
            <consortium name="Tribolium Genome Sequencing Consortium"/>
            <person name="Richards S."/>
            <person name="Gibbs R.A."/>
            <person name="Weinstock G.M."/>
            <person name="Brown S.J."/>
            <person name="Denell R."/>
            <person name="Beeman R.W."/>
            <person name="Gibbs R."/>
            <person name="Beeman R.W."/>
            <person name="Brown S.J."/>
            <person name="Bucher G."/>
            <person name="Friedrich M."/>
            <person name="Grimmelikhuijzen C.J."/>
            <person name="Klingler M."/>
            <person name="Lorenzen M."/>
            <person name="Richards S."/>
            <person name="Roth S."/>
            <person name="Schroder R."/>
            <person name="Tautz D."/>
            <person name="Zdobnov E.M."/>
            <person name="Muzny D."/>
            <person name="Gibbs R.A."/>
            <person name="Weinstock G.M."/>
            <person name="Attaway T."/>
            <person name="Bell S."/>
            <person name="Buhay C.J."/>
            <person name="Chandrabose M.N."/>
            <person name="Chavez D."/>
            <person name="Clerk-Blankenburg K.P."/>
            <person name="Cree A."/>
            <person name="Dao M."/>
            <person name="Davis C."/>
            <person name="Chacko J."/>
            <person name="Dinh H."/>
            <person name="Dugan-Rocha S."/>
            <person name="Fowler G."/>
            <person name="Garner T.T."/>
            <person name="Garnes J."/>
            <person name="Gnirke A."/>
            <person name="Hawes A."/>
            <person name="Hernandez J."/>
            <person name="Hines S."/>
            <person name="Holder M."/>
            <person name="Hume J."/>
            <person name="Jhangiani S.N."/>
            <person name="Joshi V."/>
            <person name="Khan Z.M."/>
            <person name="Jackson L."/>
            <person name="Kovar C."/>
            <person name="Kowis A."/>
            <person name="Lee S."/>
            <person name="Lewis L.R."/>
            <person name="Margolis J."/>
            <person name="Morgan M."/>
            <person name="Nazareth L.V."/>
            <person name="Nguyen N."/>
            <person name="Okwuonu G."/>
            <person name="Parker D."/>
            <person name="Richards S."/>
            <person name="Ruiz S.J."/>
            <person name="Santibanez J."/>
            <person name="Savard J."/>
            <person name="Scherer S.E."/>
            <person name="Schneider B."/>
            <person name="Sodergren E."/>
            <person name="Tautz D."/>
            <person name="Vattahil S."/>
            <person name="Villasana D."/>
            <person name="White C.S."/>
            <person name="Wright R."/>
            <person name="Park Y."/>
            <person name="Beeman R.W."/>
            <person name="Lord J."/>
            <person name="Oppert B."/>
            <person name="Lorenzen M."/>
            <person name="Brown S."/>
            <person name="Wang L."/>
            <person name="Savard J."/>
            <person name="Tautz D."/>
            <person name="Richards S."/>
            <person name="Weinstock G."/>
            <person name="Gibbs R.A."/>
            <person name="Liu Y."/>
            <person name="Worley K."/>
            <person name="Weinstock G."/>
            <person name="Elsik C.G."/>
            <person name="Reese J.T."/>
            <person name="Elhaik E."/>
            <person name="Landan G."/>
            <person name="Graur D."/>
            <person name="Arensburger P."/>
            <person name="Atkinson P."/>
            <person name="Beeman R.W."/>
            <person name="Beidler J."/>
            <person name="Brown S.J."/>
            <person name="Demuth J.P."/>
            <person name="Drury D.W."/>
            <person name="Du Y.Z."/>
            <person name="Fujiwara H."/>
            <person name="Lorenzen M."/>
            <person name="Maselli V."/>
            <person name="Osanai M."/>
            <person name="Park Y."/>
            <person name="Robertson H.M."/>
            <person name="Tu Z."/>
            <person name="Wang J.J."/>
            <person name="Wang S."/>
            <person name="Richards S."/>
            <person name="Song H."/>
            <person name="Zhang L."/>
            <person name="Sodergren E."/>
            <person name="Werner D."/>
            <person name="Stanke M."/>
            <person name="Morgenstern B."/>
            <person name="Solovyev V."/>
            <person name="Kosarev P."/>
            <person name="Brown G."/>
            <person name="Chen H.C."/>
            <person name="Ermolaeva O."/>
            <person name="Hlavina W."/>
            <person name="Kapustin Y."/>
            <person name="Kiryutin B."/>
            <person name="Kitts P."/>
            <person name="Maglott D."/>
            <person name="Pruitt K."/>
            <person name="Sapojnikov V."/>
            <person name="Souvorov A."/>
            <person name="Mackey A.J."/>
            <person name="Waterhouse R.M."/>
            <person name="Wyder S."/>
            <person name="Zdobnov E.M."/>
            <person name="Zdobnov E.M."/>
            <person name="Wyder S."/>
            <person name="Kriventseva E.V."/>
            <person name="Kadowaki T."/>
            <person name="Bork P."/>
            <person name="Aranda M."/>
            <person name="Bao R."/>
            <person name="Beermann A."/>
            <person name="Berns N."/>
            <person name="Bolognesi R."/>
            <person name="Bonneton F."/>
            <person name="Bopp D."/>
            <person name="Brown S.J."/>
            <person name="Bucher G."/>
            <person name="Butts T."/>
            <person name="Chaumot A."/>
            <person name="Denell R.E."/>
            <person name="Ferrier D.E."/>
            <person name="Friedrich M."/>
            <person name="Gordon C.M."/>
            <person name="Jindra M."/>
            <person name="Klingler M."/>
            <person name="Lan Q."/>
            <person name="Lattorff H.M."/>
            <person name="Laudet V."/>
            <person name="von Levetsow C."/>
            <person name="Liu Z."/>
            <person name="Lutz R."/>
            <person name="Lynch J.A."/>
            <person name="da Fonseca R.N."/>
            <person name="Posnien N."/>
            <person name="Reuter R."/>
            <person name="Roth S."/>
            <person name="Savard J."/>
            <person name="Schinko J.B."/>
            <person name="Schmitt C."/>
            <person name="Schoppmeier M."/>
            <person name="Schroder R."/>
            <person name="Shippy T.D."/>
            <person name="Simonnet F."/>
            <person name="Marques-Souza H."/>
            <person name="Tautz D."/>
            <person name="Tomoyasu Y."/>
            <person name="Trauner J."/>
            <person name="Van der Zee M."/>
            <person name="Vervoort M."/>
            <person name="Wittkopp N."/>
            <person name="Wimmer E.A."/>
            <person name="Yang X."/>
            <person name="Jones A.K."/>
            <person name="Sattelle D.B."/>
            <person name="Ebert P.R."/>
            <person name="Nelson D."/>
            <person name="Scott J.G."/>
            <person name="Beeman R.W."/>
            <person name="Muthukrishnan S."/>
            <person name="Kramer K.J."/>
            <person name="Arakane Y."/>
            <person name="Beeman R.W."/>
            <person name="Zhu Q."/>
            <person name="Hogenkamp D."/>
            <person name="Dixit R."/>
            <person name="Oppert B."/>
            <person name="Jiang H."/>
            <person name="Zou Z."/>
            <person name="Marshall J."/>
            <person name="Elpidina E."/>
            <person name="Vinokurov K."/>
            <person name="Oppert C."/>
            <person name="Zou Z."/>
            <person name="Evans J."/>
            <person name="Lu Z."/>
            <person name="Zhao P."/>
            <person name="Sumathipala N."/>
            <person name="Altincicek B."/>
            <person name="Vilcinskas A."/>
            <person name="Williams M."/>
            <person name="Hultmark D."/>
            <person name="Hetru C."/>
            <person name="Jiang H."/>
            <person name="Grimmelikhuijzen C.J."/>
            <person name="Hauser F."/>
            <person name="Cazzamali G."/>
            <person name="Williamson M."/>
            <person name="Park Y."/>
            <person name="Li B."/>
            <person name="Tanaka Y."/>
            <person name="Predel R."/>
            <person name="Neupert S."/>
            <person name="Schachtner J."/>
            <person name="Verleyen P."/>
            <person name="Raible F."/>
            <person name="Bork P."/>
            <person name="Friedrich M."/>
            <person name="Walden K.K."/>
            <person name="Robertson H.M."/>
            <person name="Angeli S."/>
            <person name="Foret S."/>
            <person name="Bucher G."/>
            <person name="Schuetz S."/>
            <person name="Maleszka R."/>
            <person name="Wimmer E.A."/>
            <person name="Beeman R.W."/>
            <person name="Lorenzen M."/>
            <person name="Tomoyasu Y."/>
            <person name="Miller S.C."/>
            <person name="Grossmann D."/>
            <person name="Bucher G."/>
        </authorList>
    </citation>
    <scope>NUCLEOTIDE SEQUENCE [LARGE SCALE GENOMIC DNA]</scope>
    <source>
        <strain evidence="2 3">Georgia GA2</strain>
    </source>
</reference>
<dbReference type="PANTHER" id="PTHR13487:SF3">
    <property type="entry name" value="REVERSION-INDUCING CYSTEINE-RICH PROTEIN WITH KAZAL MOTIFS"/>
    <property type="match status" value="1"/>
</dbReference>
<dbReference type="GO" id="GO:0060828">
    <property type="term" value="P:regulation of canonical Wnt signaling pathway"/>
    <property type="evidence" value="ECO:0000318"/>
    <property type="project" value="GO_Central"/>
</dbReference>
<dbReference type="Pfam" id="PF22961">
    <property type="entry name" value="RECK-like_N"/>
    <property type="match status" value="1"/>
</dbReference>
<dbReference type="Proteomes" id="UP000007266">
    <property type="component" value="Linkage group 8"/>
</dbReference>
<dbReference type="OMA" id="GEVCDTQ"/>
<dbReference type="Pfam" id="PF23332">
    <property type="entry name" value="CC4_RECK"/>
    <property type="match status" value="2"/>
</dbReference>
<dbReference type="Pfam" id="PF23298">
    <property type="entry name" value="FZ_RECK"/>
    <property type="match status" value="1"/>
</dbReference>
<organism evidence="2 3">
    <name type="scientific">Tribolium castaneum</name>
    <name type="common">Red flour beetle</name>
    <dbReference type="NCBI Taxonomy" id="7070"/>
    <lineage>
        <taxon>Eukaryota</taxon>
        <taxon>Metazoa</taxon>
        <taxon>Ecdysozoa</taxon>
        <taxon>Arthropoda</taxon>
        <taxon>Hexapoda</taxon>
        <taxon>Insecta</taxon>
        <taxon>Pterygota</taxon>
        <taxon>Neoptera</taxon>
        <taxon>Endopterygota</taxon>
        <taxon>Coleoptera</taxon>
        <taxon>Polyphaga</taxon>
        <taxon>Cucujiformia</taxon>
        <taxon>Tenebrionidae</taxon>
        <taxon>Tenebrionidae incertae sedis</taxon>
        <taxon>Tribolium</taxon>
    </lineage>
</organism>
<reference evidence="2 3" key="2">
    <citation type="journal article" date="2010" name="Nucleic Acids Res.">
        <title>BeetleBase in 2010: revisions to provide comprehensive genomic information for Tribolium castaneum.</title>
        <authorList>
            <person name="Kim H.S."/>
            <person name="Murphy T."/>
            <person name="Xia J."/>
            <person name="Caragea D."/>
            <person name="Park Y."/>
            <person name="Beeman R.W."/>
            <person name="Lorenzen M.D."/>
            <person name="Butcher S."/>
            <person name="Manak J.R."/>
            <person name="Brown S.J."/>
        </authorList>
    </citation>
    <scope>GENOME REANNOTATION</scope>
    <source>
        <strain evidence="2 3">Georgia GA2</strain>
    </source>
</reference>
<keyword evidence="3" id="KW-1185">Reference proteome</keyword>
<gene>
    <name evidence="2" type="primary">AUGUSTUS-3.0.2_34193</name>
    <name evidence="2" type="ORF">TcasGA2_TC034193</name>
</gene>
<dbReference type="InterPro" id="IPR055110">
    <property type="entry name" value="RECK-like_N"/>
</dbReference>
<dbReference type="SUPFAM" id="SSF100895">
    <property type="entry name" value="Kazal-type serine protease inhibitors"/>
    <property type="match status" value="3"/>
</dbReference>
<evidence type="ECO:0000259" key="1">
    <source>
        <dbReference type="PROSITE" id="PS51465"/>
    </source>
</evidence>
<feature type="domain" description="Kazal-like" evidence="1">
    <location>
        <begin position="589"/>
        <end position="635"/>
    </location>
</feature>
<dbReference type="Pfam" id="PF07648">
    <property type="entry name" value="Kazal_2"/>
    <property type="match status" value="3"/>
</dbReference>
<dbReference type="GO" id="GO:0008191">
    <property type="term" value="F:metalloendopeptidase inhibitor activity"/>
    <property type="evidence" value="ECO:0007669"/>
    <property type="project" value="InterPro"/>
</dbReference>
<dbReference type="GO" id="GO:0004866">
    <property type="term" value="F:endopeptidase inhibitor activity"/>
    <property type="evidence" value="ECO:0000318"/>
    <property type="project" value="GO_Central"/>
</dbReference>
<feature type="domain" description="Kazal-like" evidence="1">
    <location>
        <begin position="658"/>
        <end position="713"/>
    </location>
</feature>
<dbReference type="InterPro" id="IPR056976">
    <property type="entry name" value="EGF1_RECK"/>
</dbReference>
<dbReference type="STRING" id="7070.A0A139WCS2"/>
<dbReference type="Pfam" id="PF25028">
    <property type="entry name" value="FnI_RECK"/>
    <property type="match status" value="1"/>
</dbReference>
<evidence type="ECO:0000313" key="3">
    <source>
        <dbReference type="Proteomes" id="UP000007266"/>
    </source>
</evidence>
<dbReference type="Gene3D" id="3.30.60.30">
    <property type="match status" value="2"/>
</dbReference>
<dbReference type="EMBL" id="KQ971363">
    <property type="protein sequence ID" value="KYB25704.1"/>
    <property type="molecule type" value="Genomic_DNA"/>
</dbReference>
<dbReference type="InterPro" id="IPR039016">
    <property type="entry name" value="RECK"/>
</dbReference>
<dbReference type="GO" id="GO:0030198">
    <property type="term" value="P:extracellular matrix organization"/>
    <property type="evidence" value="ECO:0000318"/>
    <property type="project" value="GO_Central"/>
</dbReference>
<dbReference type="AlphaFoldDB" id="A0A139WCS2"/>
<dbReference type="InterPro" id="IPR002350">
    <property type="entry name" value="Kazal_dom"/>
</dbReference>
<proteinExistence type="predicted"/>
<protein>
    <submittedName>
        <fullName evidence="2">Reversion-inducing cysteine-rich protein with Kazal motifs-like Protein</fullName>
    </submittedName>
</protein>
<dbReference type="InterPro" id="IPR056978">
    <property type="entry name" value="CC4_RECK"/>
</dbReference>
<dbReference type="InterPro" id="IPR055134">
    <property type="entry name" value="EGF2_RECK_dom"/>
</dbReference>
<dbReference type="Pfam" id="PF25027">
    <property type="entry name" value="EGF1_RECK"/>
    <property type="match status" value="1"/>
</dbReference>
<dbReference type="InterPro" id="IPR036058">
    <property type="entry name" value="Kazal_dom_sf"/>
</dbReference>
<dbReference type="Pfam" id="PF22955">
    <property type="entry name" value="EGF2_RECK"/>
    <property type="match status" value="1"/>
</dbReference>
<dbReference type="PANTHER" id="PTHR13487">
    <property type="entry name" value="SERINE PROTEASE INHIBITOR"/>
    <property type="match status" value="1"/>
</dbReference>
<dbReference type="PROSITE" id="PS51465">
    <property type="entry name" value="KAZAL_2"/>
    <property type="match status" value="2"/>
</dbReference>
<sequence>MCCSHTTGSCRSVCEKISLAQLAADSRLRNETVEEVRKFCSPQLSPFWECLNATFKDMSRGESWSGRVCCPIPQSNSCRKACITATSTQDLAQGCRQSDEIEFFRCLERQKSGEECCSNARSDDCHQVCLEIFRSRWTPNPPLRLKVQEMCEANSPKVMDCVKDFIKVTPAKDLHKKKHCCDMSNQSKCRETCKKLLSMKNITVQESIDGLQLGGCGSPLPQEYFWSCFLKSTETAETTVEVSRIERVGMDSAKSHCCPRAASHSCQKLCTKTFTKFWSTSWDEFYNRCLTQVMEENLRNCIDEVDEPCELGCDGLSFCTNFNNRPTELFRSCNTQADEAARNDVSVWQFQNKLTLPGLILPLKNISQCSPNVWKTVACTLQIKPCSRHSHANQICRDVCLDILSKCVDWTRISPEHSAETICASLSPEDPNVSCIRLQNFLYPSETSVQRISEQVFSPCKGNPCEPNEVCLLNRKCIHGTNCLPYKCVPGCKLGEVSEYKVPHGTYVWIPNDNNNKQQSCLKICKCNAGKIEECQPLLCVKLKPCLMGTAMHGTSFNIDCKTCSCFASEDICSKKQCESSALTGENTAYTTLPCNCVPHYVPVCGKDGNNYPSACLAKCAGLTDSEIEPAPCEDPCRSHTCPIGHKCVPRPQICLFSREHRDCKQYECINGTTNCHNLPKSPVCSTNNTEFDNSCLLAHHNAKLAYHGPCLRNCRHEGVVCGFNGRTYISECAAWADMVSVDYVGRCRRVGLIGTTKTKRCPDVKCQALPDPNCLGVTPPGACCPICGGTLNLLYSRQQINRALYALDTNTDSLTLKAMLKALDRQIQVAQCVLRGYLTVEMDIFVTVQTTEKYPSKLQLEACVQEAEKIASLVNMQSPRIVSEVTLSSLTLANVIHVNSASSLGATMVFVVLLLRLF</sequence>
<dbReference type="SMART" id="SM00280">
    <property type="entry name" value="KAZAL"/>
    <property type="match status" value="3"/>
</dbReference>
<accession>A0A139WCS2</accession>
<dbReference type="InterPro" id="IPR056977">
    <property type="entry name" value="FnI_RECK"/>
</dbReference>
<dbReference type="eggNOG" id="KOG3649">
    <property type="taxonomic scope" value="Eukaryota"/>
</dbReference>